<evidence type="ECO:0000256" key="3">
    <source>
        <dbReference type="ARBA" id="ARBA00022989"/>
    </source>
</evidence>
<protein>
    <recommendedName>
        <fullName evidence="8">Amino acid transporter</fullName>
    </recommendedName>
</protein>
<keyword evidence="3 5" id="KW-1133">Transmembrane helix</keyword>
<feature type="transmembrane region" description="Helical" evidence="5">
    <location>
        <begin position="472"/>
        <end position="493"/>
    </location>
</feature>
<evidence type="ECO:0008006" key="8">
    <source>
        <dbReference type="Google" id="ProtNLM"/>
    </source>
</evidence>
<dbReference type="OrthoDB" id="5982228at2759"/>
<dbReference type="Gene3D" id="1.20.1740.10">
    <property type="entry name" value="Amino acid/polyamine transporter I"/>
    <property type="match status" value="2"/>
</dbReference>
<dbReference type="InterPro" id="IPR002293">
    <property type="entry name" value="AA/rel_permease1"/>
</dbReference>
<keyword evidence="2 5" id="KW-0812">Transmembrane</keyword>
<evidence type="ECO:0000256" key="1">
    <source>
        <dbReference type="ARBA" id="ARBA00004141"/>
    </source>
</evidence>
<feature type="transmembrane region" description="Helical" evidence="5">
    <location>
        <begin position="73"/>
        <end position="95"/>
    </location>
</feature>
<comment type="subcellular location">
    <subcellularLocation>
        <location evidence="1">Membrane</location>
        <topology evidence="1">Multi-pass membrane protein</topology>
    </subcellularLocation>
</comment>
<name>A0A8H3G0L4_9LECA</name>
<comment type="caution">
    <text evidence="6">The sequence shown here is derived from an EMBL/GenBank/DDBJ whole genome shotgun (WGS) entry which is preliminary data.</text>
</comment>
<evidence type="ECO:0000256" key="5">
    <source>
        <dbReference type="SAM" id="Phobius"/>
    </source>
</evidence>
<dbReference type="GO" id="GO:0016020">
    <property type="term" value="C:membrane"/>
    <property type="evidence" value="ECO:0007669"/>
    <property type="project" value="UniProtKB-SubCell"/>
</dbReference>
<feature type="transmembrane region" description="Helical" evidence="5">
    <location>
        <begin position="505"/>
        <end position="530"/>
    </location>
</feature>
<organism evidence="6 7">
    <name type="scientific">Alectoria fallacina</name>
    <dbReference type="NCBI Taxonomy" id="1903189"/>
    <lineage>
        <taxon>Eukaryota</taxon>
        <taxon>Fungi</taxon>
        <taxon>Dikarya</taxon>
        <taxon>Ascomycota</taxon>
        <taxon>Pezizomycotina</taxon>
        <taxon>Lecanoromycetes</taxon>
        <taxon>OSLEUM clade</taxon>
        <taxon>Lecanoromycetidae</taxon>
        <taxon>Lecanorales</taxon>
        <taxon>Lecanorineae</taxon>
        <taxon>Parmeliaceae</taxon>
        <taxon>Alectoria</taxon>
    </lineage>
</organism>
<dbReference type="Pfam" id="PF13520">
    <property type="entry name" value="AA_permease_2"/>
    <property type="match status" value="3"/>
</dbReference>
<dbReference type="AlphaFoldDB" id="A0A8H3G0L4"/>
<feature type="transmembrane region" description="Helical" evidence="5">
    <location>
        <begin position="247"/>
        <end position="275"/>
    </location>
</feature>
<keyword evidence="7" id="KW-1185">Reference proteome</keyword>
<dbReference type="InterPro" id="IPR050598">
    <property type="entry name" value="AminoAcid_Transporter"/>
</dbReference>
<dbReference type="EMBL" id="CAJPDR010000369">
    <property type="protein sequence ID" value="CAF9934066.1"/>
    <property type="molecule type" value="Genomic_DNA"/>
</dbReference>
<evidence type="ECO:0000313" key="7">
    <source>
        <dbReference type="Proteomes" id="UP000664203"/>
    </source>
</evidence>
<proteinExistence type="predicted"/>
<evidence type="ECO:0000256" key="2">
    <source>
        <dbReference type="ARBA" id="ARBA00022692"/>
    </source>
</evidence>
<accession>A0A8H3G0L4</accession>
<keyword evidence="4 5" id="KW-0472">Membrane</keyword>
<dbReference type="GO" id="GO:0015179">
    <property type="term" value="F:L-amino acid transmembrane transporter activity"/>
    <property type="evidence" value="ECO:0007669"/>
    <property type="project" value="TreeGrafter"/>
</dbReference>
<gene>
    <name evidence="6" type="ORF">ALECFALPRED_005836</name>
</gene>
<dbReference type="PIRSF" id="PIRSF006060">
    <property type="entry name" value="AA_transporter"/>
    <property type="match status" value="1"/>
</dbReference>
<sequence>MPLEDDDQKRVDDAITEAGIEGSSKLLVLNASESHKLGPVTVICMILNRTVGSGIYVSPAIVLKSTGSVGASLLLWSVGPVVAISALLCWLELGLSIPKFRVPNKDATELHHEGEGETKLENVPSSGGEKNYLEYIFKSPKVRTTCMYGVIYVTLGNLSGNAIAFGLYVMDAAGVAGNDSAGPVHGTTVDPNTHVPVSNFDIHTSFLQPSHDVANYANSLVFIMYTFSGYEQPFYVMSEIHRPKKTFAISTIVAVVFIAIINVLVNIAFLCAVSVNDRLYDSLDMATVFFRDVFGNDLAPRVMSGIIAFSIFGNIVVMTFTASRGMTQRAPTNCTLATSADLPALRKVKQEIAKEGVLPFSLFFASSSTTPYAYLKERLFPSKLPECQRTPPEQSPAAALFLHWIFCMLMIGASSSTAPDIAYTALVSIYSYVVVVLVRFFVATGLLYLRFSEGKSWLSSRGFKPWGGPTAALIYSSVFGFLLIAFFIPPAAGSPFTKQSRGIDWYIVPCIGLGFLVLGYIYYLCFAYLIPRIRKEILVVERQAVIVKEKGEWVQALEVVEAIWVARSESAGVPEHGISMGMKFELVERS</sequence>
<evidence type="ECO:0000256" key="4">
    <source>
        <dbReference type="ARBA" id="ARBA00023136"/>
    </source>
</evidence>
<evidence type="ECO:0000313" key="6">
    <source>
        <dbReference type="EMBL" id="CAF9934066.1"/>
    </source>
</evidence>
<dbReference type="PANTHER" id="PTHR11785:SF382">
    <property type="entry name" value="LOW-AFFINITY METHIONINE PERMEASE"/>
    <property type="match status" value="1"/>
</dbReference>
<reference evidence="6" key="1">
    <citation type="submission" date="2021-03" db="EMBL/GenBank/DDBJ databases">
        <authorList>
            <person name="Tagirdzhanova G."/>
        </authorList>
    </citation>
    <scope>NUCLEOTIDE SEQUENCE</scope>
</reference>
<dbReference type="PANTHER" id="PTHR11785">
    <property type="entry name" value="AMINO ACID TRANSPORTER"/>
    <property type="match status" value="1"/>
</dbReference>
<feature type="transmembrane region" description="Helical" evidence="5">
    <location>
        <begin position="429"/>
        <end position="451"/>
    </location>
</feature>
<feature type="transmembrane region" description="Helical" evidence="5">
    <location>
        <begin position="302"/>
        <end position="322"/>
    </location>
</feature>
<dbReference type="Proteomes" id="UP000664203">
    <property type="component" value="Unassembled WGS sequence"/>
</dbReference>
<feature type="transmembrane region" description="Helical" evidence="5">
    <location>
        <begin position="398"/>
        <end position="417"/>
    </location>
</feature>